<protein>
    <submittedName>
        <fullName evidence="2">Uncharacterized protein</fullName>
    </submittedName>
</protein>
<accession>A0AAQ3UI90</accession>
<evidence type="ECO:0000313" key="3">
    <source>
        <dbReference type="Proteomes" id="UP001341281"/>
    </source>
</evidence>
<organism evidence="2 3">
    <name type="scientific">Paspalum notatum var. saurae</name>
    <dbReference type="NCBI Taxonomy" id="547442"/>
    <lineage>
        <taxon>Eukaryota</taxon>
        <taxon>Viridiplantae</taxon>
        <taxon>Streptophyta</taxon>
        <taxon>Embryophyta</taxon>
        <taxon>Tracheophyta</taxon>
        <taxon>Spermatophyta</taxon>
        <taxon>Magnoliopsida</taxon>
        <taxon>Liliopsida</taxon>
        <taxon>Poales</taxon>
        <taxon>Poaceae</taxon>
        <taxon>PACMAD clade</taxon>
        <taxon>Panicoideae</taxon>
        <taxon>Andropogonodae</taxon>
        <taxon>Paspaleae</taxon>
        <taxon>Paspalinae</taxon>
        <taxon>Paspalum</taxon>
    </lineage>
</organism>
<name>A0AAQ3UI90_PASNO</name>
<reference evidence="2 3" key="1">
    <citation type="submission" date="2024-02" db="EMBL/GenBank/DDBJ databases">
        <title>High-quality chromosome-scale genome assembly of Pensacola bahiagrass (Paspalum notatum Flugge var. saurae).</title>
        <authorList>
            <person name="Vega J.M."/>
            <person name="Podio M."/>
            <person name="Orjuela J."/>
            <person name="Siena L.A."/>
            <person name="Pessino S.C."/>
            <person name="Combes M.C."/>
            <person name="Mariac C."/>
            <person name="Albertini E."/>
            <person name="Pupilli F."/>
            <person name="Ortiz J.P.A."/>
            <person name="Leblanc O."/>
        </authorList>
    </citation>
    <scope>NUCLEOTIDE SEQUENCE [LARGE SCALE GENOMIC DNA]</scope>
    <source>
        <strain evidence="2">R1</strain>
        <tissue evidence="2">Leaf</tissue>
    </source>
</reference>
<sequence length="249" mass="26942">MFDTRSSGATAMNIQAPASSEKAAVHNAQQQETDGAKTGFKISAGSSSTAGASLKAKPSLFVPRVEKEGEGAMPTLIDMDTQPEEDGNKEYERQDEDKENGENNAKKENEHEAKGQQTTTVANGSGVVGTSAAASQNSKHVFALNYTGLNGTEAWRATSLVVDQPVPPVKLGTKSGIPSSEFVADAYMTPTRKSKRSSIQGDHWLRLWAQLQRTNDKKEEVVEACKSLEFSAMELFSSFGWPFVFRIGF</sequence>
<feature type="compositionally biased region" description="Low complexity" evidence="1">
    <location>
        <begin position="43"/>
        <end position="53"/>
    </location>
</feature>
<evidence type="ECO:0000256" key="1">
    <source>
        <dbReference type="SAM" id="MobiDB-lite"/>
    </source>
</evidence>
<gene>
    <name evidence="2" type="ORF">U9M48_039117</name>
</gene>
<feature type="compositionally biased region" description="Basic and acidic residues" evidence="1">
    <location>
        <begin position="86"/>
        <end position="114"/>
    </location>
</feature>
<dbReference type="Proteomes" id="UP001341281">
    <property type="component" value="Chromosome 09"/>
</dbReference>
<dbReference type="EMBL" id="CP144753">
    <property type="protein sequence ID" value="WVZ93108.1"/>
    <property type="molecule type" value="Genomic_DNA"/>
</dbReference>
<proteinExistence type="predicted"/>
<feature type="compositionally biased region" description="Polar residues" evidence="1">
    <location>
        <begin position="1"/>
        <end position="18"/>
    </location>
</feature>
<dbReference type="AlphaFoldDB" id="A0AAQ3UI90"/>
<feature type="region of interest" description="Disordered" evidence="1">
    <location>
        <begin position="1"/>
        <end position="124"/>
    </location>
</feature>
<evidence type="ECO:0000313" key="2">
    <source>
        <dbReference type="EMBL" id="WVZ93108.1"/>
    </source>
</evidence>
<keyword evidence="3" id="KW-1185">Reference proteome</keyword>